<feature type="compositionally biased region" description="Low complexity" evidence="5">
    <location>
        <begin position="170"/>
        <end position="191"/>
    </location>
</feature>
<dbReference type="PANTHER" id="PTHR46237">
    <property type="entry name" value="CYTOCHROME B5 REDUCTASE 4 FAMILY MEMBER"/>
    <property type="match status" value="1"/>
</dbReference>
<dbReference type="FunFam" id="3.10.120.10:FF:000001">
    <property type="entry name" value="Cytochrome b5 reductase 4"/>
    <property type="match status" value="1"/>
</dbReference>
<gene>
    <name evidence="7" type="ORF">MKZ38_000032</name>
</gene>
<reference evidence="7" key="1">
    <citation type="submission" date="2022-07" db="EMBL/GenBank/DDBJ databases">
        <title>Draft genome sequence of Zalerion maritima ATCC 34329, a (micro)plastics degrading marine fungus.</title>
        <authorList>
            <person name="Paco A."/>
            <person name="Goncalves M.F.M."/>
            <person name="Rocha-Santos T.A.P."/>
            <person name="Alves A."/>
        </authorList>
    </citation>
    <scope>NUCLEOTIDE SEQUENCE</scope>
    <source>
        <strain evidence="7">ATCC 34329</strain>
    </source>
</reference>
<evidence type="ECO:0000259" key="6">
    <source>
        <dbReference type="PROSITE" id="PS50255"/>
    </source>
</evidence>
<dbReference type="SMART" id="SM01117">
    <property type="entry name" value="Cyt-b5"/>
    <property type="match status" value="1"/>
</dbReference>
<dbReference type="Gene3D" id="3.10.120.10">
    <property type="entry name" value="Cytochrome b5-like heme/steroid binding domain"/>
    <property type="match status" value="1"/>
</dbReference>
<dbReference type="GO" id="GO:0005737">
    <property type="term" value="C:cytoplasm"/>
    <property type="evidence" value="ECO:0007669"/>
    <property type="project" value="TreeGrafter"/>
</dbReference>
<evidence type="ECO:0000313" key="7">
    <source>
        <dbReference type="EMBL" id="KAJ2902838.1"/>
    </source>
</evidence>
<dbReference type="EMBL" id="JAKWBI020000100">
    <property type="protein sequence ID" value="KAJ2902838.1"/>
    <property type="molecule type" value="Genomic_DNA"/>
</dbReference>
<dbReference type="GO" id="GO:0020037">
    <property type="term" value="F:heme binding"/>
    <property type="evidence" value="ECO:0007669"/>
    <property type="project" value="UniProtKB-UniRule"/>
</dbReference>
<evidence type="ECO:0000256" key="4">
    <source>
        <dbReference type="RuleBase" id="RU362121"/>
    </source>
</evidence>
<dbReference type="GO" id="GO:0046872">
    <property type="term" value="F:metal ion binding"/>
    <property type="evidence" value="ECO:0007669"/>
    <property type="project" value="UniProtKB-UniRule"/>
</dbReference>
<dbReference type="PROSITE" id="PS50255">
    <property type="entry name" value="CYTOCHROME_B5_2"/>
    <property type="match status" value="1"/>
</dbReference>
<dbReference type="AlphaFoldDB" id="A0AAD5WSS9"/>
<comment type="caution">
    <text evidence="7">The sequence shown here is derived from an EMBL/GenBank/DDBJ whole genome shotgun (WGS) entry which is preliminary data.</text>
</comment>
<evidence type="ECO:0000313" key="8">
    <source>
        <dbReference type="Proteomes" id="UP001201980"/>
    </source>
</evidence>
<dbReference type="SUPFAM" id="SSF55856">
    <property type="entry name" value="Cytochrome b5-like heme/steroid binding domain"/>
    <property type="match status" value="1"/>
</dbReference>
<feature type="compositionally biased region" description="Polar residues" evidence="5">
    <location>
        <begin position="147"/>
        <end position="163"/>
    </location>
</feature>
<dbReference type="GO" id="GO:0004128">
    <property type="term" value="F:cytochrome-b5 reductase activity, acting on NAD(P)H"/>
    <property type="evidence" value="ECO:0007669"/>
    <property type="project" value="TreeGrafter"/>
</dbReference>
<keyword evidence="8" id="KW-1185">Reference proteome</keyword>
<evidence type="ECO:0000256" key="5">
    <source>
        <dbReference type="SAM" id="MobiDB-lite"/>
    </source>
</evidence>
<dbReference type="Proteomes" id="UP001201980">
    <property type="component" value="Unassembled WGS sequence"/>
</dbReference>
<feature type="compositionally biased region" description="Pro residues" evidence="5">
    <location>
        <begin position="192"/>
        <end position="203"/>
    </location>
</feature>
<keyword evidence="3 4" id="KW-0408">Iron</keyword>
<sequence length="387" mass="40959">MAVIGLSLILASVVYLIVRPPPWFATYFLSWRQPQIEGPAPNISDKISPWREGGRADGRRSTSLAPGTKSSKEDRDKVAMPPPPVTAASDIVVLEEKQHGKKGMPPPPVIAAPSISTPKKKKSATLPMPPPPIPQPLQVSSPEPPGEQTTPKAGATNISTLVPSFNLEEPTSTSTSSPKPATSASPAASTLMPPPSRPLPRAKPPTLSRFPSGSGTSSSSSLTPGLGPAGPAPPRGSYVPARGPGTSTLAPPPTHTSIPTKSRQVTLQPGRSPLDWARISSGPTADLRNLPPSTPYLKITRSQLKQMSGRKGTDVWMALNGKVYNIEPYKEYHPGGIGELLRGSGKDGTKLFGEVHPWVNYETMLQACLVGVLVEENDVKGSMDEMD</sequence>
<feature type="region of interest" description="Disordered" evidence="5">
    <location>
        <begin position="38"/>
        <end position="274"/>
    </location>
</feature>
<proteinExistence type="inferred from homology"/>
<feature type="domain" description="Cytochrome b5 heme-binding" evidence="6">
    <location>
        <begin position="296"/>
        <end position="374"/>
    </location>
</feature>
<dbReference type="Pfam" id="PF00173">
    <property type="entry name" value="Cyt-b5"/>
    <property type="match status" value="1"/>
</dbReference>
<organism evidence="7 8">
    <name type="scientific">Zalerion maritima</name>
    <dbReference type="NCBI Taxonomy" id="339359"/>
    <lineage>
        <taxon>Eukaryota</taxon>
        <taxon>Fungi</taxon>
        <taxon>Dikarya</taxon>
        <taxon>Ascomycota</taxon>
        <taxon>Pezizomycotina</taxon>
        <taxon>Sordariomycetes</taxon>
        <taxon>Lulworthiomycetidae</taxon>
        <taxon>Lulworthiales</taxon>
        <taxon>Lulworthiaceae</taxon>
        <taxon>Zalerion</taxon>
    </lineage>
</organism>
<evidence type="ECO:0000256" key="1">
    <source>
        <dbReference type="ARBA" id="ARBA00022617"/>
    </source>
</evidence>
<feature type="compositionally biased region" description="Low complexity" evidence="5">
    <location>
        <begin position="204"/>
        <end position="226"/>
    </location>
</feature>
<dbReference type="InterPro" id="IPR036400">
    <property type="entry name" value="Cyt_B5-like_heme/steroid_sf"/>
</dbReference>
<feature type="compositionally biased region" description="Basic and acidic residues" evidence="5">
    <location>
        <begin position="48"/>
        <end position="60"/>
    </location>
</feature>
<protein>
    <recommendedName>
        <fullName evidence="6">Cytochrome b5 heme-binding domain-containing protein</fullName>
    </recommendedName>
</protein>
<comment type="similarity">
    <text evidence="4">Belongs to the cytochrome b5 family.</text>
</comment>
<name>A0AAD5WSS9_9PEZI</name>
<dbReference type="InterPro" id="IPR051872">
    <property type="entry name" value="Cytochrome_b5/Flavoprotein_Rdt"/>
</dbReference>
<dbReference type="InterPro" id="IPR001199">
    <property type="entry name" value="Cyt_B5-like_heme/steroid-bd"/>
</dbReference>
<evidence type="ECO:0000256" key="2">
    <source>
        <dbReference type="ARBA" id="ARBA00022723"/>
    </source>
</evidence>
<evidence type="ECO:0000256" key="3">
    <source>
        <dbReference type="ARBA" id="ARBA00023004"/>
    </source>
</evidence>
<dbReference type="InterPro" id="IPR018506">
    <property type="entry name" value="Cyt_B5_heme-BS"/>
</dbReference>
<dbReference type="PANTHER" id="PTHR46237:SF1">
    <property type="entry name" value="CYTOCHROME B5 REDUCTASE 4"/>
    <property type="match status" value="1"/>
</dbReference>
<dbReference type="PROSITE" id="PS00191">
    <property type="entry name" value="CYTOCHROME_B5_1"/>
    <property type="match status" value="1"/>
</dbReference>
<keyword evidence="1 4" id="KW-0349">Heme</keyword>
<keyword evidence="2 4" id="KW-0479">Metal-binding</keyword>
<feature type="compositionally biased region" description="Polar residues" evidence="5">
    <location>
        <begin position="245"/>
        <end position="269"/>
    </location>
</feature>
<accession>A0AAD5WSS9</accession>